<dbReference type="InterPro" id="IPR032710">
    <property type="entry name" value="NTF2-like_dom_sf"/>
</dbReference>
<protein>
    <submittedName>
        <fullName evidence="1">Uncharacterized protein</fullName>
    </submittedName>
</protein>
<name>A0A0C2W045_9BACL</name>
<dbReference type="SUPFAM" id="SSF54427">
    <property type="entry name" value="NTF2-like"/>
    <property type="match status" value="1"/>
</dbReference>
<reference evidence="1 2" key="1">
    <citation type="submission" date="2015-01" db="EMBL/GenBank/DDBJ databases">
        <title>Genome sequencing of Jeotgalibacillus soli.</title>
        <authorList>
            <person name="Goh K.M."/>
            <person name="Chan K.-G."/>
            <person name="Yaakop A.S."/>
            <person name="Ee R."/>
            <person name="Gan H.M."/>
            <person name="Chan C.S."/>
        </authorList>
    </citation>
    <scope>NUCLEOTIDE SEQUENCE [LARGE SCALE GENOMIC DNA]</scope>
    <source>
        <strain evidence="1 2">P9</strain>
    </source>
</reference>
<gene>
    <name evidence="1" type="ORF">KP78_10060</name>
</gene>
<dbReference type="AlphaFoldDB" id="A0A0C2W045"/>
<dbReference type="Gene3D" id="3.10.450.50">
    <property type="match status" value="1"/>
</dbReference>
<proteinExistence type="predicted"/>
<dbReference type="PATRIC" id="fig|889306.3.peg.1011"/>
<evidence type="ECO:0000313" key="1">
    <source>
        <dbReference type="EMBL" id="KIL49538.1"/>
    </source>
</evidence>
<dbReference type="Proteomes" id="UP000031938">
    <property type="component" value="Unassembled WGS sequence"/>
</dbReference>
<accession>A0A0C2W045</accession>
<comment type="caution">
    <text evidence="1">The sequence shown here is derived from an EMBL/GenBank/DDBJ whole genome shotgun (WGS) entry which is preliminary data.</text>
</comment>
<sequence length="56" mass="6627">MERHHEDEKMVVVTFKEHHDDGENITHCFSSTVLIKSPFQPNGLEWLHVHKTRTSM</sequence>
<organism evidence="1 2">
    <name type="scientific">Jeotgalibacillus soli</name>
    <dbReference type="NCBI Taxonomy" id="889306"/>
    <lineage>
        <taxon>Bacteria</taxon>
        <taxon>Bacillati</taxon>
        <taxon>Bacillota</taxon>
        <taxon>Bacilli</taxon>
        <taxon>Bacillales</taxon>
        <taxon>Caryophanaceae</taxon>
        <taxon>Jeotgalibacillus</taxon>
    </lineage>
</organism>
<dbReference type="EMBL" id="JXRP01000009">
    <property type="protein sequence ID" value="KIL49538.1"/>
    <property type="molecule type" value="Genomic_DNA"/>
</dbReference>
<keyword evidence="2" id="KW-1185">Reference proteome</keyword>
<evidence type="ECO:0000313" key="2">
    <source>
        <dbReference type="Proteomes" id="UP000031938"/>
    </source>
</evidence>